<feature type="compositionally biased region" description="Basic and acidic residues" evidence="2">
    <location>
        <begin position="248"/>
        <end position="262"/>
    </location>
</feature>
<dbReference type="GO" id="GO:0005769">
    <property type="term" value="C:early endosome"/>
    <property type="evidence" value="ECO:0007669"/>
    <property type="project" value="TreeGrafter"/>
</dbReference>
<dbReference type="GO" id="GO:0005829">
    <property type="term" value="C:cytosol"/>
    <property type="evidence" value="ECO:0007669"/>
    <property type="project" value="GOC"/>
</dbReference>
<keyword evidence="1" id="KW-0597">Phosphoprotein</keyword>
<feature type="region of interest" description="Disordered" evidence="2">
    <location>
        <begin position="1473"/>
        <end position="1492"/>
    </location>
</feature>
<feature type="compositionally biased region" description="Polar residues" evidence="2">
    <location>
        <begin position="1407"/>
        <end position="1422"/>
    </location>
</feature>
<feature type="region of interest" description="Disordered" evidence="2">
    <location>
        <begin position="187"/>
        <end position="262"/>
    </location>
</feature>
<feature type="compositionally biased region" description="Polar residues" evidence="2">
    <location>
        <begin position="54"/>
        <end position="74"/>
    </location>
</feature>
<accession>A0A6P9A2P0</accession>
<dbReference type="InterPro" id="IPR045188">
    <property type="entry name" value="Boi1/Boi2-like"/>
</dbReference>
<dbReference type="KEGG" id="tpal:117651619"/>
<dbReference type="Proteomes" id="UP000515158">
    <property type="component" value="Unplaced"/>
</dbReference>
<feature type="compositionally biased region" description="Acidic residues" evidence="2">
    <location>
        <begin position="1424"/>
        <end position="1435"/>
    </location>
</feature>
<evidence type="ECO:0000256" key="2">
    <source>
        <dbReference type="SAM" id="MobiDB-lite"/>
    </source>
</evidence>
<evidence type="ECO:0000313" key="4">
    <source>
        <dbReference type="Proteomes" id="UP000515158"/>
    </source>
</evidence>
<gene>
    <name evidence="5" type="primary">LOC117651619</name>
</gene>
<dbReference type="GeneID" id="117651619"/>
<dbReference type="GO" id="GO:0007032">
    <property type="term" value="P:endosome organization"/>
    <property type="evidence" value="ECO:0007669"/>
    <property type="project" value="TreeGrafter"/>
</dbReference>
<feature type="compositionally biased region" description="Low complexity" evidence="2">
    <location>
        <begin position="35"/>
        <end position="46"/>
    </location>
</feature>
<evidence type="ECO:0000256" key="1">
    <source>
        <dbReference type="ARBA" id="ARBA00022553"/>
    </source>
</evidence>
<name>A0A6P9A2P0_THRPL</name>
<dbReference type="PANTHER" id="PTHR22902:SF27">
    <property type="entry name" value="PLECKSTRIN HOMOLOGY DOMAIN-CONTAINING FAMILY A MEMBER 3"/>
    <property type="match status" value="1"/>
</dbReference>
<dbReference type="Pfam" id="PF00169">
    <property type="entry name" value="PH"/>
    <property type="match status" value="1"/>
</dbReference>
<dbReference type="GO" id="GO:0055037">
    <property type="term" value="C:recycling endosome"/>
    <property type="evidence" value="ECO:0007669"/>
    <property type="project" value="TreeGrafter"/>
</dbReference>
<dbReference type="InterPro" id="IPR001849">
    <property type="entry name" value="PH_domain"/>
</dbReference>
<dbReference type="OrthoDB" id="2157866at2759"/>
<sequence length="1492" mass="164482">MDWRDSLRSDNQAGPMSSAHLQPLEATTAFRGEADPPAAMAPGVAAKAEKASEQPPSTSSLSVSTATPLASSTPLDAAASNKPTVKMEGYLEKKGKMRVVAMWKRYWFVLEGRLLLYYKSQQEYARLSPCRGSLNMGLASCVRPGAGPDHHVLEVVLRSHVVSLRAKERSSQEQWLKALLDSMATASTTTAPGKPAKEAGKGPLHFRYPSADNLSKAESPLCDDGDAGTQREKHRTLPNWRGRTPSSEPHKMPGSEVHETPEDSGRFLAELDIVPRKVLAGKGAHAKLARQGSILPILGKQENPSHPGSPRALHGQDPSPFGNQRYSFHGFRKAENATPNGSSVLQMASGKGRQEMANKPKGFKNFESVLKKQLSFSSPSSEKDSLHNKNDIKSTQILEENLKTSNGSADEKLSCKFCHRNLRSEGEKCYCLKVSTPLLEEDKENVLKWKPDQDTPKFHSDENQNQLFKDTSFEQRKASSGRKYSGSERDLLLTPGVDLSFQTPDGHEFARPVRCTSADELWSPPKKSFKDIHIKHSKFNQMGPDAQYFSVTDIDNASHTLESRRSEPVGIEKNKLAKMSLCQRLIHGNGEYIKYSEPEDCDKRDSTLNTTIDSHAQDVKAKSKLRLRKRKGSTAKDSYSLADNFESSNKKRVPVRSRLSFLTRVLSHVRRTKSEDVMDHPETEGLFSDDAFLSPHPDLQSKCRTPVSRMLEDMKKMESGPNFQLGPSNPVFGEAPEEPPPDYDSVGVEPVAGAGDSSNDEPPQLPPRRMKRPRSPWHDVPTNNSPVIDLDNDARQRLLSAAKYGRVIGTRTSHSMDFYDWSDPHPSDHSQHHAYEVVSDDTSPAGSNEHLAIYLSSESSDEEFHEDVVLRRNIRDGEFLFGIQDQPNPFGNITSPSAMEPLTISTDMLPMLDESGRVGLSHVEAMKLNLLMQAQRTSTDLVKKQQEKRDRQKSSSIVTEDIVQADRFQFAAECLQKPPEEFADKDELALNEVIESSEKAVAEVQCLLSPTKETLNTVSNSLECDDRGGTESQDSVLTTELPPSLPTKKVKGLAASCSEGGANRHSDELNDLLAQLAGMTTAPLLPVGATCSLQVGSRGPDGESASSTTAHKQSLSLEVVGNMYDSEPDYDIPRPHASLLQILPQSGRPFPEATDEGMKATHFFSRPESPRQSILGDQSCSGHMSPDSLDFPFMPTRHSLNWDMSNVTLGHVLDTRDLPKPRIKKDRSRRATLNGPITQQTVECALNFNIPLLRRNSMELSSNETETSNNQRDRSANELKQVKRLSAYEAAICEHSSTLHKSSSQPTCIGKICKKLDVSLSLEDISEKSELNSDSVASDAITNVRSLPKLDEVDMDSLEASEFKKSEVLEGGAKTLVSIVEESDVLSDKSEDDPSTGSASEGAVMLGNSNNSATDQLTTQNTDSDLEMLSEDESEFANNQKGHHERPGKLIEPDSLLSETILLKKLDIESSTLECESTKDTSLEIDSLELKK</sequence>
<dbReference type="Gene3D" id="2.30.29.30">
    <property type="entry name" value="Pleckstrin-homology domain (PH domain)/Phosphotyrosine-binding domain (PTB)"/>
    <property type="match status" value="1"/>
</dbReference>
<feature type="compositionally biased region" description="Acidic residues" evidence="2">
    <location>
        <begin position="1383"/>
        <end position="1394"/>
    </location>
</feature>
<protein>
    <submittedName>
        <fullName evidence="5">Uncharacterized protein LOC117651619</fullName>
    </submittedName>
</protein>
<dbReference type="RefSeq" id="XP_034251680.1">
    <property type="nucleotide sequence ID" value="XM_034395789.1"/>
</dbReference>
<organism evidence="5">
    <name type="scientific">Thrips palmi</name>
    <name type="common">Melon thrips</name>
    <dbReference type="NCBI Taxonomy" id="161013"/>
    <lineage>
        <taxon>Eukaryota</taxon>
        <taxon>Metazoa</taxon>
        <taxon>Ecdysozoa</taxon>
        <taxon>Arthropoda</taxon>
        <taxon>Hexapoda</taxon>
        <taxon>Insecta</taxon>
        <taxon>Pterygota</taxon>
        <taxon>Neoptera</taxon>
        <taxon>Paraneoptera</taxon>
        <taxon>Thysanoptera</taxon>
        <taxon>Terebrantia</taxon>
        <taxon>Thripoidea</taxon>
        <taxon>Thripidae</taxon>
        <taxon>Thrips</taxon>
    </lineage>
</organism>
<feature type="domain" description="PH" evidence="3">
    <location>
        <begin position="84"/>
        <end position="184"/>
    </location>
</feature>
<feature type="region of interest" description="Disordered" evidence="2">
    <location>
        <begin position="1"/>
        <end position="77"/>
    </location>
</feature>
<dbReference type="PROSITE" id="PS50003">
    <property type="entry name" value="PH_DOMAIN"/>
    <property type="match status" value="1"/>
</dbReference>
<feature type="region of interest" description="Disordered" evidence="2">
    <location>
        <begin position="718"/>
        <end position="789"/>
    </location>
</feature>
<dbReference type="CDD" id="cd00821">
    <property type="entry name" value="PH"/>
    <property type="match status" value="1"/>
</dbReference>
<dbReference type="SMART" id="SM00233">
    <property type="entry name" value="PH"/>
    <property type="match status" value="1"/>
</dbReference>
<evidence type="ECO:0000313" key="5">
    <source>
        <dbReference type="RefSeq" id="XP_034251680.1"/>
    </source>
</evidence>
<evidence type="ECO:0000259" key="3">
    <source>
        <dbReference type="PROSITE" id="PS50003"/>
    </source>
</evidence>
<feature type="region of interest" description="Disordered" evidence="2">
    <location>
        <begin position="299"/>
        <end position="320"/>
    </location>
</feature>
<proteinExistence type="predicted"/>
<dbReference type="InParanoid" id="A0A6P9A2P0"/>
<feature type="region of interest" description="Disordered" evidence="2">
    <location>
        <begin position="1383"/>
        <end position="1454"/>
    </location>
</feature>
<feature type="region of interest" description="Disordered" evidence="2">
    <location>
        <begin position="1020"/>
        <end position="1044"/>
    </location>
</feature>
<dbReference type="SUPFAM" id="SSF50729">
    <property type="entry name" value="PH domain-like"/>
    <property type="match status" value="1"/>
</dbReference>
<keyword evidence="4" id="KW-1185">Reference proteome</keyword>
<feature type="compositionally biased region" description="Basic and acidic residues" evidence="2">
    <location>
        <begin position="1476"/>
        <end position="1492"/>
    </location>
</feature>
<dbReference type="GO" id="GO:0001881">
    <property type="term" value="P:receptor recycling"/>
    <property type="evidence" value="ECO:0007669"/>
    <property type="project" value="TreeGrafter"/>
</dbReference>
<dbReference type="GO" id="GO:0005802">
    <property type="term" value="C:trans-Golgi network"/>
    <property type="evidence" value="ECO:0007669"/>
    <property type="project" value="TreeGrafter"/>
</dbReference>
<reference evidence="5" key="1">
    <citation type="submission" date="2025-08" db="UniProtKB">
        <authorList>
            <consortium name="RefSeq"/>
        </authorList>
    </citation>
    <scope>IDENTIFICATION</scope>
    <source>
        <tissue evidence="5">Total insect</tissue>
    </source>
</reference>
<dbReference type="PANTHER" id="PTHR22902">
    <property type="entry name" value="SESQUIPEDALIAN"/>
    <property type="match status" value="1"/>
</dbReference>
<dbReference type="InterPro" id="IPR011993">
    <property type="entry name" value="PH-like_dom_sf"/>
</dbReference>
<dbReference type="GO" id="GO:0042147">
    <property type="term" value="P:retrograde transport, endosome to Golgi"/>
    <property type="evidence" value="ECO:0007669"/>
    <property type="project" value="TreeGrafter"/>
</dbReference>